<comment type="cofactor">
    <cofactor evidence="8">
        <name>AMP</name>
        <dbReference type="ChEBI" id="CHEBI:456215"/>
    </cofactor>
</comment>
<comment type="similarity">
    <text evidence="1">Belongs to the ETF beta-subunit/FixA family.</text>
</comment>
<dbReference type="PANTHER" id="PTHR21294">
    <property type="entry name" value="ELECTRON TRANSFER FLAVOPROTEIN BETA-SUBUNIT"/>
    <property type="match status" value="1"/>
</dbReference>
<evidence type="ECO:0000256" key="5">
    <source>
        <dbReference type="ARBA" id="ARBA00022982"/>
    </source>
</evidence>
<dbReference type="Pfam" id="PF01012">
    <property type="entry name" value="ETF"/>
    <property type="match status" value="1"/>
</dbReference>
<keyword evidence="4" id="KW-0813">Transport</keyword>
<evidence type="ECO:0000256" key="2">
    <source>
        <dbReference type="ARBA" id="ARBA00011355"/>
    </source>
</evidence>
<dbReference type="GO" id="GO:0009055">
    <property type="term" value="F:electron transfer activity"/>
    <property type="evidence" value="ECO:0007669"/>
    <property type="project" value="InterPro"/>
</dbReference>
<evidence type="ECO:0000256" key="7">
    <source>
        <dbReference type="ARBA" id="ARBA00042002"/>
    </source>
</evidence>
<evidence type="ECO:0000259" key="9">
    <source>
        <dbReference type="SMART" id="SM00893"/>
    </source>
</evidence>
<feature type="domain" description="Electron transfer flavoprotein alpha/beta-subunit N-terminal" evidence="9">
    <location>
        <begin position="23"/>
        <end position="210"/>
    </location>
</feature>
<evidence type="ECO:0000256" key="4">
    <source>
        <dbReference type="ARBA" id="ARBA00022448"/>
    </source>
</evidence>
<reference evidence="10 11" key="1">
    <citation type="submission" date="2019-08" db="EMBL/GenBank/DDBJ databases">
        <title>Bradymonadales sp. TMQ2.</title>
        <authorList>
            <person name="Liang Q."/>
        </authorList>
    </citation>
    <scope>NUCLEOTIDE SEQUENCE [LARGE SCALE GENOMIC DNA]</scope>
    <source>
        <strain evidence="10 11">TMQ2</strain>
    </source>
</reference>
<comment type="subunit">
    <text evidence="2">Heterodimer of an alpha and a beta subunit.</text>
</comment>
<comment type="caution">
    <text evidence="10">The sequence shown here is derived from an EMBL/GenBank/DDBJ whole genome shotgun (WGS) entry which is preliminary data.</text>
</comment>
<dbReference type="CDD" id="cd01714">
    <property type="entry name" value="ETF_beta"/>
    <property type="match status" value="1"/>
</dbReference>
<comment type="function">
    <text evidence="6">The electron transfer flavoprotein serves as a specific electron acceptor for other dehydrogenases. It transfers the electrons to the main respiratory chain via ETF-ubiquinone oxidoreductase (ETF dehydrogenase).</text>
</comment>
<dbReference type="GO" id="GO:0046395">
    <property type="term" value="P:carboxylic acid catabolic process"/>
    <property type="evidence" value="ECO:0007669"/>
    <property type="project" value="UniProtKB-ARBA"/>
</dbReference>
<dbReference type="InterPro" id="IPR012255">
    <property type="entry name" value="ETF_b"/>
</dbReference>
<dbReference type="Gene3D" id="3.40.50.620">
    <property type="entry name" value="HUPs"/>
    <property type="match status" value="1"/>
</dbReference>
<dbReference type="EMBL" id="VOSL01000148">
    <property type="protein sequence ID" value="TXD31362.1"/>
    <property type="molecule type" value="Genomic_DNA"/>
</dbReference>
<dbReference type="SUPFAM" id="SSF52402">
    <property type="entry name" value="Adenine nucleotide alpha hydrolases-like"/>
    <property type="match status" value="1"/>
</dbReference>
<dbReference type="SMART" id="SM00893">
    <property type="entry name" value="ETF"/>
    <property type="match status" value="1"/>
</dbReference>
<proteinExistence type="inferred from homology"/>
<dbReference type="InterPro" id="IPR014730">
    <property type="entry name" value="ETF_a/b_N"/>
</dbReference>
<evidence type="ECO:0000256" key="8">
    <source>
        <dbReference type="ARBA" id="ARBA00049933"/>
    </source>
</evidence>
<dbReference type="InterPro" id="IPR033948">
    <property type="entry name" value="ETF_beta_N"/>
</dbReference>
<name>A0A5C6WT98_9DELT</name>
<dbReference type="PANTHER" id="PTHR21294:SF8">
    <property type="entry name" value="ELECTRON TRANSFER FLAVOPROTEIN SUBUNIT BETA"/>
    <property type="match status" value="1"/>
</dbReference>
<dbReference type="InterPro" id="IPR014729">
    <property type="entry name" value="Rossmann-like_a/b/a_fold"/>
</dbReference>
<organism evidence="10 11">
    <name type="scientific">Lujinxingia vulgaris</name>
    <dbReference type="NCBI Taxonomy" id="2600176"/>
    <lineage>
        <taxon>Bacteria</taxon>
        <taxon>Deltaproteobacteria</taxon>
        <taxon>Bradymonadales</taxon>
        <taxon>Lujinxingiaceae</taxon>
        <taxon>Lujinxingia</taxon>
    </lineage>
</organism>
<evidence type="ECO:0000256" key="3">
    <source>
        <dbReference type="ARBA" id="ARBA00016797"/>
    </source>
</evidence>
<dbReference type="FunFam" id="3.40.50.620:FF:000011">
    <property type="entry name" value="Electron transfer flavoprotein subunit beta"/>
    <property type="match status" value="1"/>
</dbReference>
<dbReference type="PIRSF" id="PIRSF000090">
    <property type="entry name" value="Beta-ETF"/>
    <property type="match status" value="1"/>
</dbReference>
<dbReference type="Proteomes" id="UP000321046">
    <property type="component" value="Unassembled WGS sequence"/>
</dbReference>
<dbReference type="OrthoDB" id="9781325at2"/>
<evidence type="ECO:0000313" key="10">
    <source>
        <dbReference type="EMBL" id="TXD31362.1"/>
    </source>
</evidence>
<sequence>MKILTTVKRVTDPDMKVKIKPDQSGVVTDGVEYKMNSFDEYGVEEAIKLKEAHGGEIVVVSVGPSAATKEIRTAMAMGADRGILVETDEDLDSDAVARVLAEVIRRESPDIVVMGKQAVDSDRNQTGQILASYLDYPQATFAYSLEVADGWATVGREVDGGTATKRVKLPAIVTADLRLNEPRYASLPGIMKAKRKPLETLSPSDLGVDTANKVNVLLFEAPEEREAGEIVEDIDTLIDRLKNKAKVL</sequence>
<evidence type="ECO:0000313" key="11">
    <source>
        <dbReference type="Proteomes" id="UP000321046"/>
    </source>
</evidence>
<keyword evidence="5" id="KW-0249">Electron transport</keyword>
<dbReference type="RefSeq" id="WP_146977536.1">
    <property type="nucleotide sequence ID" value="NZ_VOSL01000148.1"/>
</dbReference>
<accession>A0A5C6WT98</accession>
<protein>
    <recommendedName>
        <fullName evidence="3">Electron transfer flavoprotein subunit beta</fullName>
    </recommendedName>
    <alternativeName>
        <fullName evidence="7">Electron transfer flavoprotein small subunit</fullName>
    </alternativeName>
</protein>
<evidence type="ECO:0000256" key="6">
    <source>
        <dbReference type="ARBA" id="ARBA00025649"/>
    </source>
</evidence>
<gene>
    <name evidence="10" type="ORF">FRC96_21115</name>
</gene>
<evidence type="ECO:0000256" key="1">
    <source>
        <dbReference type="ARBA" id="ARBA00007557"/>
    </source>
</evidence>
<dbReference type="AlphaFoldDB" id="A0A5C6WT98"/>